<accession>A0A644VN84</accession>
<evidence type="ECO:0008006" key="2">
    <source>
        <dbReference type="Google" id="ProtNLM"/>
    </source>
</evidence>
<dbReference type="AlphaFoldDB" id="A0A644VN84"/>
<evidence type="ECO:0000313" key="1">
    <source>
        <dbReference type="EMBL" id="MPL92806.1"/>
    </source>
</evidence>
<dbReference type="EMBL" id="VSSQ01000371">
    <property type="protein sequence ID" value="MPL92806.1"/>
    <property type="molecule type" value="Genomic_DNA"/>
</dbReference>
<comment type="caution">
    <text evidence="1">The sequence shown here is derived from an EMBL/GenBank/DDBJ whole genome shotgun (WGS) entry which is preliminary data.</text>
</comment>
<sequence>MKQIFIILIFFVNLIYAQNIEFYDQINLGLNNRVDNLEKFIDEKIVDKNFHKPSFDCKNVKKDSIESLICTNNDLSKLDIELNEIYKKVINNPNIKESIKINIKNEQTNWLINIRNGCNNISCLKYVYTNKIAELKSIIYKYNDEFLKIETKIENSDYKKCLANSGGGSLIWQCNEPIIKNYESIINSLNIEIINSIQNNKNGVFEELPIYYGEDEIKKLRLNLENIYKTNIETWQKYSFTYYEYLNNSYGIQDGTMWAGVADMYKIDFLKNRIKMLLNIKNKIERGN</sequence>
<name>A0A644VN84_9ZZZZ</name>
<dbReference type="PANTHER" id="PTHR37549">
    <property type="entry name" value="LIPOPROTEIN LPRI"/>
    <property type="match status" value="1"/>
</dbReference>
<proteinExistence type="predicted"/>
<gene>
    <name evidence="1" type="ORF">SDC9_38920</name>
</gene>
<dbReference type="InterPro" id="IPR052755">
    <property type="entry name" value="Lysozyme_Inhibitor_LprI"/>
</dbReference>
<organism evidence="1">
    <name type="scientific">bioreactor metagenome</name>
    <dbReference type="NCBI Taxonomy" id="1076179"/>
    <lineage>
        <taxon>unclassified sequences</taxon>
        <taxon>metagenomes</taxon>
        <taxon>ecological metagenomes</taxon>
    </lineage>
</organism>
<protein>
    <recommendedName>
        <fullName evidence="2">Lysozyme inhibitor LprI N-terminal domain-containing protein</fullName>
    </recommendedName>
</protein>
<reference evidence="1" key="1">
    <citation type="submission" date="2019-08" db="EMBL/GenBank/DDBJ databases">
        <authorList>
            <person name="Kucharzyk K."/>
            <person name="Murdoch R.W."/>
            <person name="Higgins S."/>
            <person name="Loffler F."/>
        </authorList>
    </citation>
    <scope>NUCLEOTIDE SEQUENCE</scope>
</reference>
<dbReference type="PANTHER" id="PTHR37549:SF1">
    <property type="entry name" value="LIPOPROTEIN LPRI"/>
    <property type="match status" value="1"/>
</dbReference>
<dbReference type="GO" id="GO:0005576">
    <property type="term" value="C:extracellular region"/>
    <property type="evidence" value="ECO:0007669"/>
    <property type="project" value="TreeGrafter"/>
</dbReference>